<keyword evidence="5 9" id="KW-0812">Transmembrane</keyword>
<evidence type="ECO:0000256" key="4">
    <source>
        <dbReference type="ARBA" id="ARBA00022519"/>
    </source>
</evidence>
<keyword evidence="4 9" id="KW-0997">Cell inner membrane</keyword>
<keyword evidence="7 9" id="KW-0472">Membrane</keyword>
<feature type="domain" description="Tripartite ATP-independent periplasmic transporters DctQ component" evidence="10">
    <location>
        <begin position="36"/>
        <end position="162"/>
    </location>
</feature>
<evidence type="ECO:0000256" key="6">
    <source>
        <dbReference type="ARBA" id="ARBA00022989"/>
    </source>
</evidence>
<feature type="transmembrane region" description="Helical" evidence="9">
    <location>
        <begin position="58"/>
        <end position="76"/>
    </location>
</feature>
<evidence type="ECO:0000256" key="1">
    <source>
        <dbReference type="ARBA" id="ARBA00004429"/>
    </source>
</evidence>
<dbReference type="GO" id="GO:0022857">
    <property type="term" value="F:transmembrane transporter activity"/>
    <property type="evidence" value="ECO:0007669"/>
    <property type="project" value="UniProtKB-UniRule"/>
</dbReference>
<evidence type="ECO:0000256" key="3">
    <source>
        <dbReference type="ARBA" id="ARBA00022475"/>
    </source>
</evidence>
<dbReference type="PANTHER" id="PTHR35011">
    <property type="entry name" value="2,3-DIKETO-L-GULONATE TRAP TRANSPORTER SMALL PERMEASE PROTEIN YIAM"/>
    <property type="match status" value="1"/>
</dbReference>
<dbReference type="GO" id="GO:0005886">
    <property type="term" value="C:plasma membrane"/>
    <property type="evidence" value="ECO:0007669"/>
    <property type="project" value="UniProtKB-SubCell"/>
</dbReference>
<dbReference type="EMBL" id="JACCEW010000006">
    <property type="protein sequence ID" value="NYT38670.1"/>
    <property type="molecule type" value="Genomic_DNA"/>
</dbReference>
<evidence type="ECO:0000256" key="7">
    <source>
        <dbReference type="ARBA" id="ARBA00023136"/>
    </source>
</evidence>
<reference evidence="11 12" key="1">
    <citation type="submission" date="2020-07" db="EMBL/GenBank/DDBJ databases">
        <title>Taxonomic revisions and descriptions of new bacterial species based on genomic comparisons in the high-G+C-content subgroup of the family Alcaligenaceae.</title>
        <authorList>
            <person name="Szabo A."/>
            <person name="Felfoldi T."/>
        </authorList>
    </citation>
    <scope>NUCLEOTIDE SEQUENCE [LARGE SCALE GENOMIC DNA]</scope>
    <source>
        <strain evidence="11 12">DSM 25264</strain>
    </source>
</reference>
<dbReference type="Proteomes" id="UP000580517">
    <property type="component" value="Unassembled WGS sequence"/>
</dbReference>
<proteinExistence type="inferred from homology"/>
<sequence>MITNESPGSGRVVPALTAACRVFEWLAIIMLLLTTFLVVLQVVARNAFQAGLPWADELARYGGLGIVYLAVPLLLLRGGHIAVDIVSGRLRGRARHIIFVLNEAITLAFCGFFLAGGYLFLVKAGKFATPALRMPNLIFYLPAMLGMVLFTLVAILRLHRAIAQRALTDEQPGGQPS</sequence>
<comment type="caution">
    <text evidence="11">The sequence shown here is derived from an EMBL/GenBank/DDBJ whole genome shotgun (WGS) entry which is preliminary data.</text>
</comment>
<feature type="transmembrane region" description="Helical" evidence="9">
    <location>
        <begin position="97"/>
        <end position="121"/>
    </location>
</feature>
<comment type="subcellular location">
    <subcellularLocation>
        <location evidence="1 9">Cell inner membrane</location>
        <topology evidence="1 9">Multi-pass membrane protein</topology>
    </subcellularLocation>
</comment>
<evidence type="ECO:0000256" key="5">
    <source>
        <dbReference type="ARBA" id="ARBA00022692"/>
    </source>
</evidence>
<keyword evidence="12" id="KW-1185">Reference proteome</keyword>
<dbReference type="RefSeq" id="WP_129970687.1">
    <property type="nucleotide sequence ID" value="NZ_JACCEW010000006.1"/>
</dbReference>
<comment type="subunit">
    <text evidence="9">The complex comprises the extracytoplasmic solute receptor protein and the two transmembrane proteins.</text>
</comment>
<gene>
    <name evidence="11" type="ORF">H0A68_17455</name>
</gene>
<dbReference type="InterPro" id="IPR055348">
    <property type="entry name" value="DctQ"/>
</dbReference>
<name>A0A853FIV0_9BURK</name>
<dbReference type="AlphaFoldDB" id="A0A853FIV0"/>
<evidence type="ECO:0000313" key="12">
    <source>
        <dbReference type="Proteomes" id="UP000580517"/>
    </source>
</evidence>
<comment type="function">
    <text evidence="9">Part of the tripartite ATP-independent periplasmic (TRAP) transport system.</text>
</comment>
<evidence type="ECO:0000313" key="11">
    <source>
        <dbReference type="EMBL" id="NYT38670.1"/>
    </source>
</evidence>
<dbReference type="PANTHER" id="PTHR35011:SF2">
    <property type="entry name" value="2,3-DIKETO-L-GULONATE TRAP TRANSPORTER SMALL PERMEASE PROTEIN YIAM"/>
    <property type="match status" value="1"/>
</dbReference>
<dbReference type="InterPro" id="IPR007387">
    <property type="entry name" value="TRAP_DctQ"/>
</dbReference>
<feature type="transmembrane region" description="Helical" evidence="9">
    <location>
        <begin position="12"/>
        <end position="38"/>
    </location>
</feature>
<evidence type="ECO:0000256" key="2">
    <source>
        <dbReference type="ARBA" id="ARBA00022448"/>
    </source>
</evidence>
<comment type="similarity">
    <text evidence="8 9">Belongs to the TRAP transporter small permease family.</text>
</comment>
<feature type="transmembrane region" description="Helical" evidence="9">
    <location>
        <begin position="137"/>
        <end position="156"/>
    </location>
</feature>
<organism evidence="11 12">
    <name type="scientific">Allopusillimonas soli</name>
    <dbReference type="NCBI Taxonomy" id="659016"/>
    <lineage>
        <taxon>Bacteria</taxon>
        <taxon>Pseudomonadati</taxon>
        <taxon>Pseudomonadota</taxon>
        <taxon>Betaproteobacteria</taxon>
        <taxon>Burkholderiales</taxon>
        <taxon>Alcaligenaceae</taxon>
        <taxon>Allopusillimonas</taxon>
    </lineage>
</organism>
<evidence type="ECO:0000256" key="9">
    <source>
        <dbReference type="RuleBase" id="RU369079"/>
    </source>
</evidence>
<dbReference type="OrthoDB" id="8449485at2"/>
<keyword evidence="2 9" id="KW-0813">Transport</keyword>
<keyword evidence="3" id="KW-1003">Cell membrane</keyword>
<dbReference type="Pfam" id="PF04290">
    <property type="entry name" value="DctQ"/>
    <property type="match status" value="1"/>
</dbReference>
<evidence type="ECO:0000259" key="10">
    <source>
        <dbReference type="Pfam" id="PF04290"/>
    </source>
</evidence>
<keyword evidence="6 9" id="KW-1133">Transmembrane helix</keyword>
<protein>
    <recommendedName>
        <fullName evidence="9">TRAP transporter small permease protein</fullName>
    </recommendedName>
</protein>
<evidence type="ECO:0000256" key="8">
    <source>
        <dbReference type="ARBA" id="ARBA00038436"/>
    </source>
</evidence>
<accession>A0A853FIV0</accession>
<dbReference type="GO" id="GO:0015740">
    <property type="term" value="P:C4-dicarboxylate transport"/>
    <property type="evidence" value="ECO:0007669"/>
    <property type="project" value="TreeGrafter"/>
</dbReference>